<comment type="caution">
    <text evidence="1">The sequence shown here is derived from an EMBL/GenBank/DDBJ whole genome shotgun (WGS) entry which is preliminary data.</text>
</comment>
<name>A0A1E7KPE2_9ACTN</name>
<dbReference type="Proteomes" id="UP000176101">
    <property type="component" value="Unassembled WGS sequence"/>
</dbReference>
<reference evidence="1 2" key="1">
    <citation type="journal article" date="2016" name="Front. Microbiol.">
        <title>Comparative Genomics Analysis of Streptomyces Species Reveals Their Adaptation to the Marine Environment and Their Diversity at the Genomic Level.</title>
        <authorList>
            <person name="Tian X."/>
            <person name="Zhang Z."/>
            <person name="Yang T."/>
            <person name="Chen M."/>
            <person name="Li J."/>
            <person name="Chen F."/>
            <person name="Yang J."/>
            <person name="Li W."/>
            <person name="Zhang B."/>
            <person name="Zhang Z."/>
            <person name="Wu J."/>
            <person name="Zhang C."/>
            <person name="Long L."/>
            <person name="Xiao J."/>
        </authorList>
    </citation>
    <scope>NUCLEOTIDE SEQUENCE [LARGE SCALE GENOMIC DNA]</scope>
    <source>
        <strain evidence="1 2">SCSIO 02100</strain>
    </source>
</reference>
<dbReference type="EMBL" id="LJGU01000092">
    <property type="protein sequence ID" value="OEV05842.1"/>
    <property type="molecule type" value="Genomic_DNA"/>
</dbReference>
<dbReference type="STRING" id="1075402.AN216_01460"/>
<dbReference type="AlphaFoldDB" id="A0A1E7KPE2"/>
<proteinExistence type="predicted"/>
<dbReference type="InterPro" id="IPR011990">
    <property type="entry name" value="TPR-like_helical_dom_sf"/>
</dbReference>
<gene>
    <name evidence="1" type="ORF">AN216_01460</name>
</gene>
<evidence type="ECO:0000313" key="1">
    <source>
        <dbReference type="EMBL" id="OEV05842.1"/>
    </source>
</evidence>
<evidence type="ECO:0000313" key="2">
    <source>
        <dbReference type="Proteomes" id="UP000176101"/>
    </source>
</evidence>
<dbReference type="SUPFAM" id="SSF48452">
    <property type="entry name" value="TPR-like"/>
    <property type="match status" value="1"/>
</dbReference>
<dbReference type="PATRIC" id="fig|1075402.3.peg.3671"/>
<dbReference type="Gene3D" id="1.25.40.10">
    <property type="entry name" value="Tetratricopeptide repeat domain"/>
    <property type="match status" value="1"/>
</dbReference>
<sequence>MEPNRQLEALLDQSAMSRAGLASRINRMAGESDTTLRYDHTAVARWLKGQRPRGRVPELICQILGDRLARTLTLEDIGMGAAGAPTGPAGRTGGDAGGLRRFVERAAMLWRSDRLHGEAPGPPLLTGGASVAPVWEWENPPDDVDVSHRGAVAVTDTEVAMLHAARGHYEHLYRNAGGVATRPRVVGFLTGEVTPLLRGSYDDRTGRRLFRWAGSLVAVCGICAYDADSQGLAQRYFHQALRLAKASGDRVFGGYAVALLVNQALFLGDNQHAIACTEAVLRTEGPLLSPALATDLYGMQAKAYARLGDRDQAHRCMRLAEASSARIRPEEEPAETGYVQPGLVEVRLAEALLVLGDLEAAGRYAERAARAPAHVRGRVNRLATLIDVELRSGEAERAAATAAEMVGEARGIESQRLRGRMRAVRDHLARHPGRTTADAAELIDAALRVPL</sequence>
<keyword evidence="2" id="KW-1185">Reference proteome</keyword>
<protein>
    <submittedName>
        <fullName evidence="1">Transcriptional regulator</fullName>
    </submittedName>
</protein>
<accession>A0A1E7KPE2</accession>
<dbReference type="RefSeq" id="WP_070194725.1">
    <property type="nucleotide sequence ID" value="NZ_LJGU01000092.1"/>
</dbReference>
<dbReference type="OrthoDB" id="3213425at2"/>
<organism evidence="1 2">
    <name type="scientific">Streptomyces oceani</name>
    <dbReference type="NCBI Taxonomy" id="1075402"/>
    <lineage>
        <taxon>Bacteria</taxon>
        <taxon>Bacillati</taxon>
        <taxon>Actinomycetota</taxon>
        <taxon>Actinomycetes</taxon>
        <taxon>Kitasatosporales</taxon>
        <taxon>Streptomycetaceae</taxon>
        <taxon>Streptomyces</taxon>
    </lineage>
</organism>